<dbReference type="InterPro" id="IPR011256">
    <property type="entry name" value="Reg_factor_effector_dom_sf"/>
</dbReference>
<evidence type="ECO:0008006" key="4">
    <source>
        <dbReference type="Google" id="ProtNLM"/>
    </source>
</evidence>
<comment type="similarity">
    <text evidence="1">Belongs to the HEBP family.</text>
</comment>
<comment type="caution">
    <text evidence="2">The sequence shown here is derived from an EMBL/GenBank/DDBJ whole genome shotgun (WGS) entry which is preliminary data.</text>
</comment>
<dbReference type="EMBL" id="JBAMIC010000010">
    <property type="protein sequence ID" value="KAK7101864.1"/>
    <property type="molecule type" value="Genomic_DNA"/>
</dbReference>
<protein>
    <recommendedName>
        <fullName evidence="4">SOUL heme-binding protein</fullName>
    </recommendedName>
</protein>
<dbReference type="SUPFAM" id="SSF55136">
    <property type="entry name" value="Probable bacterial effector-binding domain"/>
    <property type="match status" value="1"/>
</dbReference>
<dbReference type="FunFam" id="3.20.80.10:FF:000002">
    <property type="entry name" value="Heme-binding protein 2"/>
    <property type="match status" value="1"/>
</dbReference>
<reference evidence="2 3" key="1">
    <citation type="submission" date="2024-02" db="EMBL/GenBank/DDBJ databases">
        <title>Chromosome-scale genome assembly of the rough periwinkle Littorina saxatilis.</title>
        <authorList>
            <person name="De Jode A."/>
            <person name="Faria R."/>
            <person name="Formenti G."/>
            <person name="Sims Y."/>
            <person name="Smith T.P."/>
            <person name="Tracey A."/>
            <person name="Wood J.M.D."/>
            <person name="Zagrodzka Z.B."/>
            <person name="Johannesson K."/>
            <person name="Butlin R.K."/>
            <person name="Leder E.H."/>
        </authorList>
    </citation>
    <scope>NUCLEOTIDE SEQUENCE [LARGE SCALE GENOMIC DNA]</scope>
    <source>
        <strain evidence="2">Snail1</strain>
        <tissue evidence="2">Muscle</tissue>
    </source>
</reference>
<dbReference type="AlphaFoldDB" id="A0AAN9BB14"/>
<gene>
    <name evidence="2" type="ORF">V1264_020180</name>
</gene>
<dbReference type="Proteomes" id="UP001374579">
    <property type="component" value="Unassembled WGS sequence"/>
</dbReference>
<dbReference type="PANTHER" id="PTHR11220">
    <property type="entry name" value="HEME-BINDING PROTEIN-RELATED"/>
    <property type="match status" value="1"/>
</dbReference>
<evidence type="ECO:0000313" key="3">
    <source>
        <dbReference type="Proteomes" id="UP001374579"/>
    </source>
</evidence>
<evidence type="ECO:0000256" key="1">
    <source>
        <dbReference type="ARBA" id="ARBA00009817"/>
    </source>
</evidence>
<dbReference type="Gene3D" id="3.20.80.10">
    <property type="entry name" value="Regulatory factor, effector binding domain"/>
    <property type="match status" value="1"/>
</dbReference>
<name>A0AAN9BB14_9CAEN</name>
<evidence type="ECO:0000313" key="2">
    <source>
        <dbReference type="EMBL" id="KAK7101864.1"/>
    </source>
</evidence>
<accession>A0AAN9BB14</accession>
<dbReference type="Pfam" id="PF04832">
    <property type="entry name" value="SOUL"/>
    <property type="match status" value="1"/>
</dbReference>
<organism evidence="2 3">
    <name type="scientific">Littorina saxatilis</name>
    <dbReference type="NCBI Taxonomy" id="31220"/>
    <lineage>
        <taxon>Eukaryota</taxon>
        <taxon>Metazoa</taxon>
        <taxon>Spiralia</taxon>
        <taxon>Lophotrochozoa</taxon>
        <taxon>Mollusca</taxon>
        <taxon>Gastropoda</taxon>
        <taxon>Caenogastropoda</taxon>
        <taxon>Littorinimorpha</taxon>
        <taxon>Littorinoidea</taxon>
        <taxon>Littorinidae</taxon>
        <taxon>Littorina</taxon>
    </lineage>
</organism>
<dbReference type="PANTHER" id="PTHR11220:SF1">
    <property type="entry name" value="HEME-BINDING PROTEIN 2"/>
    <property type="match status" value="1"/>
</dbReference>
<proteinExistence type="inferred from homology"/>
<dbReference type="InterPro" id="IPR006917">
    <property type="entry name" value="SOUL_heme-bd"/>
</dbReference>
<keyword evidence="3" id="KW-1185">Reference proteome</keyword>
<sequence length="211" mass="23880">MFGFIKSAIKGLQKPEYDNVGNSDEYEERRYKPAKWVSTTVNKISAKEATTEGFHRLFAFISGENDKSTKVDMTAPVTTWVDPGAGPNCESSFTVSFYIPTEHQEDPPKPTNPLVFIEDRPEFTAYVTKFGGFANDEMWVQKAVELGNAIGDYSKFNDEQYYTAGYDPPFKPFGRTNEIWFVKNETSLKGSSVDQKEEQKIQYSPVNVTTV</sequence>